<dbReference type="InterPro" id="IPR048685">
    <property type="entry name" value="COG3_C"/>
</dbReference>
<gene>
    <name evidence="12" type="ORF">BESB_018370</name>
</gene>
<evidence type="ECO:0000313" key="12">
    <source>
        <dbReference type="EMBL" id="PFH32519.1"/>
    </source>
</evidence>
<dbReference type="Pfam" id="PF20671">
    <property type="entry name" value="COG3_C"/>
    <property type="match status" value="1"/>
</dbReference>
<dbReference type="GO" id="GO:0000139">
    <property type="term" value="C:Golgi membrane"/>
    <property type="evidence" value="ECO:0007669"/>
    <property type="project" value="UniProtKB-SubCell"/>
</dbReference>
<comment type="similarity">
    <text evidence="2">Belongs to the COG3 family.</text>
</comment>
<evidence type="ECO:0000259" key="11">
    <source>
        <dbReference type="Pfam" id="PF20671"/>
    </source>
</evidence>
<feature type="region of interest" description="Disordered" evidence="9">
    <location>
        <begin position="831"/>
        <end position="854"/>
    </location>
</feature>
<dbReference type="RefSeq" id="XP_029216528.1">
    <property type="nucleotide sequence ID" value="XM_029360552.1"/>
</dbReference>
<evidence type="ECO:0000256" key="2">
    <source>
        <dbReference type="ARBA" id="ARBA00009936"/>
    </source>
</evidence>
<proteinExistence type="inferred from homology"/>
<keyword evidence="4" id="KW-0813">Transport</keyword>
<evidence type="ECO:0000256" key="3">
    <source>
        <dbReference type="ARBA" id="ARBA00020976"/>
    </source>
</evidence>
<protein>
    <recommendedName>
        <fullName evidence="3">Conserved oligomeric Golgi complex subunit 3</fullName>
    </recommendedName>
    <alternativeName>
        <fullName evidence="8">Component of oligomeric Golgi complex 3</fullName>
    </alternativeName>
</protein>
<evidence type="ECO:0000256" key="9">
    <source>
        <dbReference type="SAM" id="MobiDB-lite"/>
    </source>
</evidence>
<dbReference type="STRING" id="94643.A0A2A9M3J8"/>
<dbReference type="PANTHER" id="PTHR13302">
    <property type="entry name" value="CONSERVED OLIGOMERIC GOLGI COMPLEX COMPONENT 3"/>
    <property type="match status" value="1"/>
</dbReference>
<dbReference type="Pfam" id="PF04136">
    <property type="entry name" value="COG3_N"/>
    <property type="match status" value="1"/>
</dbReference>
<feature type="region of interest" description="Disordered" evidence="9">
    <location>
        <begin position="1"/>
        <end position="91"/>
    </location>
</feature>
<dbReference type="VEuPathDB" id="ToxoDB:BESB_018370"/>
<dbReference type="GO" id="GO:0005801">
    <property type="term" value="C:cis-Golgi network"/>
    <property type="evidence" value="ECO:0007669"/>
    <property type="project" value="InterPro"/>
</dbReference>
<dbReference type="PANTHER" id="PTHR13302:SF8">
    <property type="entry name" value="CONSERVED OLIGOMERIC GOLGI COMPLEX SUBUNIT 3"/>
    <property type="match status" value="1"/>
</dbReference>
<feature type="compositionally biased region" description="Low complexity" evidence="9">
    <location>
        <begin position="51"/>
        <end position="67"/>
    </location>
</feature>
<evidence type="ECO:0000256" key="4">
    <source>
        <dbReference type="ARBA" id="ARBA00022448"/>
    </source>
</evidence>
<keyword evidence="13" id="KW-1185">Reference proteome</keyword>
<evidence type="ECO:0000256" key="8">
    <source>
        <dbReference type="ARBA" id="ARBA00031339"/>
    </source>
</evidence>
<dbReference type="InterPro" id="IPR048320">
    <property type="entry name" value="COG3_N"/>
</dbReference>
<evidence type="ECO:0000256" key="5">
    <source>
        <dbReference type="ARBA" id="ARBA00022927"/>
    </source>
</evidence>
<feature type="region of interest" description="Disordered" evidence="9">
    <location>
        <begin position="732"/>
        <end position="756"/>
    </location>
</feature>
<feature type="compositionally biased region" description="Basic and acidic residues" evidence="9">
    <location>
        <begin position="75"/>
        <end position="91"/>
    </location>
</feature>
<dbReference type="KEGG" id="bbes:BESB_018370"/>
<keyword evidence="6" id="KW-0333">Golgi apparatus</keyword>
<evidence type="ECO:0000259" key="10">
    <source>
        <dbReference type="Pfam" id="PF04136"/>
    </source>
</evidence>
<comment type="subcellular location">
    <subcellularLocation>
        <location evidence="1">Golgi apparatus membrane</location>
        <topology evidence="1">Peripheral membrane protein</topology>
    </subcellularLocation>
</comment>
<dbReference type="GeneID" id="40306898"/>
<dbReference type="Proteomes" id="UP000224006">
    <property type="component" value="Chromosome X"/>
</dbReference>
<dbReference type="GO" id="GO:0007030">
    <property type="term" value="P:Golgi organization"/>
    <property type="evidence" value="ECO:0007669"/>
    <property type="project" value="TreeGrafter"/>
</dbReference>
<dbReference type="EMBL" id="NWUJ01000011">
    <property type="protein sequence ID" value="PFH32519.1"/>
    <property type="molecule type" value="Genomic_DNA"/>
</dbReference>
<feature type="compositionally biased region" description="Low complexity" evidence="9">
    <location>
        <begin position="136"/>
        <end position="149"/>
    </location>
</feature>
<feature type="compositionally biased region" description="Low complexity" evidence="9">
    <location>
        <begin position="22"/>
        <end position="32"/>
    </location>
</feature>
<feature type="region of interest" description="Disordered" evidence="9">
    <location>
        <begin position="352"/>
        <end position="375"/>
    </location>
</feature>
<keyword evidence="7" id="KW-0472">Membrane</keyword>
<dbReference type="OrthoDB" id="296793at2759"/>
<sequence>MQLPSPLRGLPASCPPEARKPAAASGAALQGAEQPFSASEQREGERPPRRTAPAPEAAVVAASSGERCGAAPAASEREAHRDPPERRDALERSPEQLLQKFSTMWAHSGGLTGYLPDAQPRAEEARRDSSRGVRGGSLRETQDEASAAGAASDGEFFRYCRAFFREQERQQRNVLRQPLDRLEGLRAPLERVLAGVEQMEEDGARLRTAKEEVRRCTAGMHGACRHLVQEQAQLKHIIEVIQSRLAYYTRYEGLRQLLESPLLVLSPPSSSPSPSSLSSFSGGGTSLDVSSLAKALEFIDEATQFFAIHPDYAEASTYLRNYGTLRMRTRAVIRAAVLQSLEACQASVEKRMQQRRTGGEASASSGAQNNGERERATASSLLDPAVCHVPFRVIGAPLRALTTLLVEQQRKGTDDSYASALDQLEGIFVGMRLRLILPPLKDELKHMLLSHTTLPDAARHIARYCVSVCEMELKTFYVFFPKRREKDALGTLLEAIGNCAYDCLRPPALACDSVEELSEIVESLLLDVLQPLDHVERGKTGDLVPFLSVVYNLVRDVQERLLFRADAFIQDRVSCASSTPTDLVTFIFSSTGFLHVPSSTASSSFSLTSSSSVFLPLQQALHLVTLLRQTVSAEAYGSLCSSALEACCLALGDAARCLELAIERGAATQTALSPAVRDALDAAKDASSASSTSSSSSSSTAAALLAAPATLSLPLHLAMRRVCEGLCAQARDEGGGGERRREDTREETRNDVGDGADRGACSVAAVERGGDAVFARLWAELVCQFFLLKHVLVLQSFLDASDSPEVSLACKKISFPRLLFGRVPSSVAEERSPAGAGCSLGGRGEETARRSEPPARRGFGIFSWFLPADEEKSCDLRSELDREARAHVNDVLAALLVAFTLPLQNVTAQIPAEELLAIEEAARRTASHDEETHRAGGKSLTQERPCLREENLKRAMSDFSQGLRDSLPAVLLLAMLFFDVFGGGVEGEDADEEDLCVAESKEKGDRRASDRQGSAQREAAEESLEFLLQPLFSGILSAYRAFSSLLLEVFSSPAAAHSAVGWDPPRNVEQSLLRASSLAFSAGLRIRELLPQP</sequence>
<dbReference type="InterPro" id="IPR007265">
    <property type="entry name" value="COG_su3"/>
</dbReference>
<evidence type="ECO:0000256" key="1">
    <source>
        <dbReference type="ARBA" id="ARBA00004395"/>
    </source>
</evidence>
<feature type="region of interest" description="Disordered" evidence="9">
    <location>
        <begin position="111"/>
        <end position="149"/>
    </location>
</feature>
<evidence type="ECO:0000256" key="7">
    <source>
        <dbReference type="ARBA" id="ARBA00023136"/>
    </source>
</evidence>
<accession>A0A2A9M3J8</accession>
<comment type="caution">
    <text evidence="12">The sequence shown here is derived from an EMBL/GenBank/DDBJ whole genome shotgun (WGS) entry which is preliminary data.</text>
</comment>
<keyword evidence="5" id="KW-0653">Protein transport</keyword>
<dbReference type="AlphaFoldDB" id="A0A2A9M3J8"/>
<feature type="compositionally biased region" description="Basic and acidic residues" evidence="9">
    <location>
        <begin position="120"/>
        <end position="131"/>
    </location>
</feature>
<feature type="domain" description="Conserved oligomeric Golgi complex subunit 3 C-terminal" evidence="11">
    <location>
        <begin position="390"/>
        <end position="658"/>
    </location>
</feature>
<evidence type="ECO:0000313" key="13">
    <source>
        <dbReference type="Proteomes" id="UP000224006"/>
    </source>
</evidence>
<reference evidence="12 13" key="1">
    <citation type="submission" date="2017-09" db="EMBL/GenBank/DDBJ databases">
        <title>Genome sequencing of Besnoitia besnoiti strain Bb-Ger1.</title>
        <authorList>
            <person name="Schares G."/>
            <person name="Venepally P."/>
            <person name="Lorenzi H.A."/>
        </authorList>
    </citation>
    <scope>NUCLEOTIDE SEQUENCE [LARGE SCALE GENOMIC DNA]</scope>
    <source>
        <strain evidence="12 13">Bb-Ger1</strain>
    </source>
</reference>
<dbReference type="GO" id="GO:0017119">
    <property type="term" value="C:Golgi transport complex"/>
    <property type="evidence" value="ECO:0007669"/>
    <property type="project" value="TreeGrafter"/>
</dbReference>
<dbReference type="GO" id="GO:0006891">
    <property type="term" value="P:intra-Golgi vesicle-mediated transport"/>
    <property type="evidence" value="ECO:0007669"/>
    <property type="project" value="TreeGrafter"/>
</dbReference>
<feature type="compositionally biased region" description="Basic and acidic residues" evidence="9">
    <location>
        <begin position="843"/>
        <end position="854"/>
    </location>
</feature>
<organism evidence="12 13">
    <name type="scientific">Besnoitia besnoiti</name>
    <name type="common">Apicomplexan protozoan</name>
    <dbReference type="NCBI Taxonomy" id="94643"/>
    <lineage>
        <taxon>Eukaryota</taxon>
        <taxon>Sar</taxon>
        <taxon>Alveolata</taxon>
        <taxon>Apicomplexa</taxon>
        <taxon>Conoidasida</taxon>
        <taxon>Coccidia</taxon>
        <taxon>Eucoccidiorida</taxon>
        <taxon>Eimeriorina</taxon>
        <taxon>Sarcocystidae</taxon>
        <taxon>Besnoitia</taxon>
    </lineage>
</organism>
<feature type="domain" description="Conserved oligomeric Golgi complex subunit 3 N-terminal" evidence="10">
    <location>
        <begin position="180"/>
        <end position="261"/>
    </location>
</feature>
<name>A0A2A9M3J8_BESBE</name>
<dbReference type="GO" id="GO:0006886">
    <property type="term" value="P:intracellular protein transport"/>
    <property type="evidence" value="ECO:0007669"/>
    <property type="project" value="InterPro"/>
</dbReference>
<evidence type="ECO:0000256" key="6">
    <source>
        <dbReference type="ARBA" id="ARBA00023034"/>
    </source>
</evidence>